<protein>
    <submittedName>
        <fullName evidence="3">Transposase</fullName>
    </submittedName>
</protein>
<reference evidence="3 4" key="1">
    <citation type="submission" date="2016-04" db="EMBL/GenBank/DDBJ databases">
        <authorList>
            <person name="Evans L.H."/>
            <person name="Alamgir A."/>
            <person name="Owens N."/>
            <person name="Weber N.D."/>
            <person name="Virtaneva K."/>
            <person name="Barbian K."/>
            <person name="Babar A."/>
            <person name="Rosenke K."/>
        </authorList>
    </citation>
    <scope>NUCLEOTIDE SEQUENCE [LARGE SCALE GENOMIC DNA]</scope>
    <source>
        <strain evidence="3 4">LMa1</strain>
    </source>
</reference>
<dbReference type="InterPro" id="IPR003346">
    <property type="entry name" value="Transposase_20"/>
</dbReference>
<sequence>MSFLPNYISVGIDVAADFSWFCILTPDGREFKKPFKVDHDNADSLKNAVLTIKKAEEQFSMKSKIFLESTGIYHFPLFCHLKELGFEVFVINPLITNSNKNIGIRKVKNDRLDAKRIAVTGYSPDTKVSVMPAELILNLRCICREYYSLVDNRTSYVNKLKAQLHIVFPGFCKVFSDITGITAISLLKNFPTPEDVINAQPDEIIKLISTSSRKGLNYAKAKYDKLFKAAKNALNFRYNLPSVYDVLKVYIYFIEEFDKKINLVLSEIKAFVDENKSEKFVQQIYYLDSIPGVGFLSAITLMCEIGDFSAFRKPKQLFAYFGVDPSVNESGHFKGNDNKMSKRGSKIARRVLYAIALASVRVKRNGIAINPVLYDYYQKKKESKPKKVALGAVMHKISDIVFAVLRDNKPFVLKTPDEHKLQYQNIHKAA</sequence>
<evidence type="ECO:0000259" key="2">
    <source>
        <dbReference type="Pfam" id="PF02371"/>
    </source>
</evidence>
<dbReference type="EMBL" id="LYVF01000107">
    <property type="protein sequence ID" value="OAT83556.1"/>
    <property type="molecule type" value="Genomic_DNA"/>
</dbReference>
<dbReference type="NCBIfam" id="NF033542">
    <property type="entry name" value="transpos_IS110"/>
    <property type="match status" value="1"/>
</dbReference>
<dbReference type="Pfam" id="PF01548">
    <property type="entry name" value="DEDD_Tnp_IS110"/>
    <property type="match status" value="1"/>
</dbReference>
<dbReference type="GO" id="GO:0004803">
    <property type="term" value="F:transposase activity"/>
    <property type="evidence" value="ECO:0007669"/>
    <property type="project" value="InterPro"/>
</dbReference>
<accession>A0A1B7LFW3</accession>
<dbReference type="InterPro" id="IPR047650">
    <property type="entry name" value="Transpos_IS110"/>
</dbReference>
<dbReference type="Proteomes" id="UP000078532">
    <property type="component" value="Unassembled WGS sequence"/>
</dbReference>
<dbReference type="RefSeq" id="WP_066667492.1">
    <property type="nucleotide sequence ID" value="NZ_LYVF01000107.1"/>
</dbReference>
<evidence type="ECO:0000313" key="3">
    <source>
        <dbReference type="EMBL" id="OAT83556.1"/>
    </source>
</evidence>
<keyword evidence="4" id="KW-1185">Reference proteome</keyword>
<organism evidence="3 4">
    <name type="scientific">Desulfotomaculum copahuensis</name>
    <dbReference type="NCBI Taxonomy" id="1838280"/>
    <lineage>
        <taxon>Bacteria</taxon>
        <taxon>Bacillati</taxon>
        <taxon>Bacillota</taxon>
        <taxon>Clostridia</taxon>
        <taxon>Eubacteriales</taxon>
        <taxon>Desulfotomaculaceae</taxon>
        <taxon>Desulfotomaculum</taxon>
    </lineage>
</organism>
<dbReference type="Pfam" id="PF02371">
    <property type="entry name" value="Transposase_20"/>
    <property type="match status" value="1"/>
</dbReference>
<gene>
    <name evidence="3" type="ORF">A6M21_17490</name>
</gene>
<dbReference type="InterPro" id="IPR002525">
    <property type="entry name" value="Transp_IS110-like_N"/>
</dbReference>
<dbReference type="PANTHER" id="PTHR33055">
    <property type="entry name" value="TRANSPOSASE FOR INSERTION SEQUENCE ELEMENT IS1111A"/>
    <property type="match status" value="1"/>
</dbReference>
<dbReference type="STRING" id="1838280.A6M21_17490"/>
<comment type="caution">
    <text evidence="3">The sequence shown here is derived from an EMBL/GenBank/DDBJ whole genome shotgun (WGS) entry which is preliminary data.</text>
</comment>
<evidence type="ECO:0000259" key="1">
    <source>
        <dbReference type="Pfam" id="PF01548"/>
    </source>
</evidence>
<proteinExistence type="predicted"/>
<evidence type="ECO:0000313" key="4">
    <source>
        <dbReference type="Proteomes" id="UP000078532"/>
    </source>
</evidence>
<dbReference type="OrthoDB" id="9811278at2"/>
<dbReference type="PANTHER" id="PTHR33055:SF15">
    <property type="entry name" value="TRANSPOSASE-RELATED"/>
    <property type="match status" value="1"/>
</dbReference>
<name>A0A1B7LFW3_9FIRM</name>
<dbReference type="GO" id="GO:0003677">
    <property type="term" value="F:DNA binding"/>
    <property type="evidence" value="ECO:0007669"/>
    <property type="project" value="InterPro"/>
</dbReference>
<dbReference type="GO" id="GO:0006313">
    <property type="term" value="P:DNA transposition"/>
    <property type="evidence" value="ECO:0007669"/>
    <property type="project" value="InterPro"/>
</dbReference>
<dbReference type="AlphaFoldDB" id="A0A1B7LFW3"/>
<feature type="domain" description="Transposase IS110-like N-terminal" evidence="1">
    <location>
        <begin position="10"/>
        <end position="169"/>
    </location>
</feature>
<feature type="domain" description="Transposase IS116/IS110/IS902 C-terminal" evidence="2">
    <location>
        <begin position="286"/>
        <end position="364"/>
    </location>
</feature>